<proteinExistence type="predicted"/>
<gene>
    <name evidence="2" type="ORF">ACFQ3L_06665</name>
</gene>
<feature type="transmembrane region" description="Helical" evidence="1">
    <location>
        <begin position="178"/>
        <end position="201"/>
    </location>
</feature>
<feature type="transmembrane region" description="Helical" evidence="1">
    <location>
        <begin position="122"/>
        <end position="143"/>
    </location>
</feature>
<dbReference type="RefSeq" id="WP_125586789.1">
    <property type="nucleotide sequence ID" value="NZ_JBHTMO010000020.1"/>
</dbReference>
<name>A0ABW4BAN0_9LACO</name>
<dbReference type="Proteomes" id="UP001597249">
    <property type="component" value="Unassembled WGS sequence"/>
</dbReference>
<reference evidence="3" key="1">
    <citation type="journal article" date="2019" name="Int. J. Syst. Evol. Microbiol.">
        <title>The Global Catalogue of Microorganisms (GCM) 10K type strain sequencing project: providing services to taxonomists for standard genome sequencing and annotation.</title>
        <authorList>
            <consortium name="The Broad Institute Genomics Platform"/>
            <consortium name="The Broad Institute Genome Sequencing Center for Infectious Disease"/>
            <person name="Wu L."/>
            <person name="Ma J."/>
        </authorList>
    </citation>
    <scope>NUCLEOTIDE SEQUENCE [LARGE SCALE GENOMIC DNA]</scope>
    <source>
        <strain evidence="3">CCM 8911</strain>
    </source>
</reference>
<keyword evidence="1" id="KW-1133">Transmembrane helix</keyword>
<feature type="transmembrane region" description="Helical" evidence="1">
    <location>
        <begin position="208"/>
        <end position="227"/>
    </location>
</feature>
<comment type="caution">
    <text evidence="2">The sequence shown here is derived from an EMBL/GenBank/DDBJ whole genome shotgun (WGS) entry which is preliminary data.</text>
</comment>
<dbReference type="SUPFAM" id="SSF158560">
    <property type="entry name" value="BH3980-like"/>
    <property type="match status" value="1"/>
</dbReference>
<keyword evidence="3" id="KW-1185">Reference proteome</keyword>
<evidence type="ECO:0008006" key="4">
    <source>
        <dbReference type="Google" id="ProtNLM"/>
    </source>
</evidence>
<evidence type="ECO:0000313" key="2">
    <source>
        <dbReference type="EMBL" id="MFD1393252.1"/>
    </source>
</evidence>
<protein>
    <recommendedName>
        <fullName evidence="4">DUF1700 domain-containing protein</fullName>
    </recommendedName>
</protein>
<evidence type="ECO:0000313" key="3">
    <source>
        <dbReference type="Proteomes" id="UP001597249"/>
    </source>
</evidence>
<keyword evidence="1" id="KW-0472">Membrane</keyword>
<sequence>MDLFTENDERLKQLHGLNKMYAETLIGYLRAYRGKDALAREDTIEDLLTDMVAAQADGITSKDHFGKDPQAAADEILSELPRAPKAQWLLLYWPLVNSLWDLVFVFGISLLLTGETVNVNTLLGWLVLPVFFIAVAPLFRGLGFNHIQRKTKWRASIALVLIIAFYAVLFAIPDMPALKMSVLQTGSGVAVAILVVCNLVMSFSLRRLALPWLLYWLIVGPSALALLGGGLPLGLAVVLLLVFMVAGAALNMYQSTHLHFVFQAQGGKRSQADR</sequence>
<organism evidence="2 3">
    <name type="scientific">Lacticaseibacillus jixianensis</name>
    <dbReference type="NCBI Taxonomy" id="2486012"/>
    <lineage>
        <taxon>Bacteria</taxon>
        <taxon>Bacillati</taxon>
        <taxon>Bacillota</taxon>
        <taxon>Bacilli</taxon>
        <taxon>Lactobacillales</taxon>
        <taxon>Lactobacillaceae</taxon>
        <taxon>Lacticaseibacillus</taxon>
    </lineage>
</organism>
<feature type="transmembrane region" description="Helical" evidence="1">
    <location>
        <begin position="89"/>
        <end position="110"/>
    </location>
</feature>
<accession>A0ABW4BAN0</accession>
<dbReference type="EMBL" id="JBHTMO010000020">
    <property type="protein sequence ID" value="MFD1393252.1"/>
    <property type="molecule type" value="Genomic_DNA"/>
</dbReference>
<feature type="transmembrane region" description="Helical" evidence="1">
    <location>
        <begin position="233"/>
        <end position="253"/>
    </location>
</feature>
<feature type="transmembrane region" description="Helical" evidence="1">
    <location>
        <begin position="155"/>
        <end position="172"/>
    </location>
</feature>
<keyword evidence="1" id="KW-0812">Transmembrane</keyword>
<evidence type="ECO:0000256" key="1">
    <source>
        <dbReference type="SAM" id="Phobius"/>
    </source>
</evidence>